<dbReference type="PANTHER" id="PTHR11079">
    <property type="entry name" value="CYTOSINE DEAMINASE FAMILY MEMBER"/>
    <property type="match status" value="1"/>
</dbReference>
<dbReference type="CDD" id="cd01285">
    <property type="entry name" value="nucleoside_deaminase"/>
    <property type="match status" value="1"/>
</dbReference>
<dbReference type="Proteomes" id="UP001470230">
    <property type="component" value="Unassembled WGS sequence"/>
</dbReference>
<evidence type="ECO:0000256" key="2">
    <source>
        <dbReference type="ARBA" id="ARBA00038160"/>
    </source>
</evidence>
<gene>
    <name evidence="4" type="ORF">M9Y10_029404</name>
</gene>
<feature type="domain" description="CMP/dCMP-type deaminase" evidence="3">
    <location>
        <begin position="129"/>
        <end position="253"/>
    </location>
</feature>
<evidence type="ECO:0000313" key="5">
    <source>
        <dbReference type="Proteomes" id="UP001470230"/>
    </source>
</evidence>
<keyword evidence="5" id="KW-1185">Reference proteome</keyword>
<evidence type="ECO:0000256" key="1">
    <source>
        <dbReference type="ARBA" id="ARBA00022694"/>
    </source>
</evidence>
<dbReference type="InterPro" id="IPR002125">
    <property type="entry name" value="CMP_dCMP_dom"/>
</dbReference>
<reference evidence="4 5" key="1">
    <citation type="submission" date="2024-04" db="EMBL/GenBank/DDBJ databases">
        <title>Tritrichomonas musculus Genome.</title>
        <authorList>
            <person name="Alves-Ferreira E."/>
            <person name="Grigg M."/>
            <person name="Lorenzi H."/>
            <person name="Galac M."/>
        </authorList>
    </citation>
    <scope>NUCLEOTIDE SEQUENCE [LARGE SCALE GENOMIC DNA]</scope>
    <source>
        <strain evidence="4 5">EAF2021</strain>
    </source>
</reference>
<comment type="caution">
    <text evidence="4">The sequence shown here is derived from an EMBL/GenBank/DDBJ whole genome shotgun (WGS) entry which is preliminary data.</text>
</comment>
<name>A0ABR2KM88_9EUKA</name>
<dbReference type="InterPro" id="IPR058535">
    <property type="entry name" value="MafB19-deam"/>
</dbReference>
<sequence length="257" mass="29468">MTLVQLPPSAELEEILNKAFDGPMMFKEGIYLRVPVKDSSKIIELFDIEKRRHIKRVRNFNKDYNEIIVSYDKNDLDLIKQKLAANNIQSDIYYMQLPLWCPKSEKQRQDCLKFWPMNNILSVPQLPIDPISDHSAILEKVISDKSVIIKLPNTNHVISTDVSDCQQCNGHIFHGTIRALAKASKYSSENGSYLCTGLDVYCYHEPCLMCAMAMVHSRVGRLFFVTSNPDFGGIMSQVQIHSCPSINHRFRAFKLKI</sequence>
<evidence type="ECO:0000259" key="3">
    <source>
        <dbReference type="PROSITE" id="PS51747"/>
    </source>
</evidence>
<dbReference type="PANTHER" id="PTHR11079:SF156">
    <property type="entry name" value="INACTIVE TRNA-SPECIFIC ADENOSINE DEAMINASE-LIKE PROTEIN 3-RELATED"/>
    <property type="match status" value="1"/>
</dbReference>
<proteinExistence type="inferred from homology"/>
<protein>
    <submittedName>
        <fullName evidence="4">Adenosine deaminase, tRNA-specific 3</fullName>
    </submittedName>
</protein>
<dbReference type="InterPro" id="IPR016193">
    <property type="entry name" value="Cytidine_deaminase-like"/>
</dbReference>
<dbReference type="SUPFAM" id="SSF53927">
    <property type="entry name" value="Cytidine deaminase-like"/>
    <property type="match status" value="1"/>
</dbReference>
<organism evidence="4 5">
    <name type="scientific">Tritrichomonas musculus</name>
    <dbReference type="NCBI Taxonomy" id="1915356"/>
    <lineage>
        <taxon>Eukaryota</taxon>
        <taxon>Metamonada</taxon>
        <taxon>Parabasalia</taxon>
        <taxon>Tritrichomonadida</taxon>
        <taxon>Tritrichomonadidae</taxon>
        <taxon>Tritrichomonas</taxon>
    </lineage>
</organism>
<dbReference type="Pfam" id="PF14437">
    <property type="entry name" value="MafB19-deam"/>
    <property type="match status" value="1"/>
</dbReference>
<accession>A0ABR2KM88</accession>
<comment type="similarity">
    <text evidence="2">Belongs to the cytidine and deoxycytidylate deaminase family. ADAT3 subfamily.</text>
</comment>
<evidence type="ECO:0000313" key="4">
    <source>
        <dbReference type="EMBL" id="KAK8892181.1"/>
    </source>
</evidence>
<dbReference type="Gene3D" id="3.40.140.10">
    <property type="entry name" value="Cytidine Deaminase, domain 2"/>
    <property type="match status" value="1"/>
</dbReference>
<dbReference type="PROSITE" id="PS51747">
    <property type="entry name" value="CYT_DCMP_DEAMINASES_2"/>
    <property type="match status" value="1"/>
</dbReference>
<keyword evidence="1" id="KW-0819">tRNA processing</keyword>
<dbReference type="EMBL" id="JAPFFF010000004">
    <property type="protein sequence ID" value="KAK8892181.1"/>
    <property type="molecule type" value="Genomic_DNA"/>
</dbReference>